<comment type="similarity">
    <text evidence="6">Belongs to the ABC-4 integral membrane protein family.</text>
</comment>
<keyword evidence="4 8" id="KW-1133">Transmembrane helix</keyword>
<protein>
    <submittedName>
        <fullName evidence="10">ABC transporter permease</fullName>
    </submittedName>
</protein>
<gene>
    <name evidence="10" type="ORF">KIH73_04125</name>
</gene>
<keyword evidence="11" id="KW-1185">Reference proteome</keyword>
<feature type="transmembrane region" description="Helical" evidence="8">
    <location>
        <begin position="378"/>
        <end position="404"/>
    </location>
</feature>
<dbReference type="Pfam" id="PF02687">
    <property type="entry name" value="FtsX"/>
    <property type="match status" value="1"/>
</dbReference>
<evidence type="ECO:0000256" key="3">
    <source>
        <dbReference type="ARBA" id="ARBA00022692"/>
    </source>
</evidence>
<dbReference type="InterPro" id="IPR003838">
    <property type="entry name" value="ABC3_permease_C"/>
</dbReference>
<evidence type="ECO:0000256" key="2">
    <source>
        <dbReference type="ARBA" id="ARBA00022475"/>
    </source>
</evidence>
<proteinExistence type="inferred from homology"/>
<dbReference type="RefSeq" id="WP_219080879.1">
    <property type="nucleotide sequence ID" value="NZ_JAHBBD010000006.1"/>
</dbReference>
<dbReference type="PANTHER" id="PTHR30572">
    <property type="entry name" value="MEMBRANE COMPONENT OF TRANSPORTER-RELATED"/>
    <property type="match status" value="1"/>
</dbReference>
<feature type="region of interest" description="Disordered" evidence="7">
    <location>
        <begin position="162"/>
        <end position="235"/>
    </location>
</feature>
<dbReference type="InterPro" id="IPR050250">
    <property type="entry name" value="Macrolide_Exporter_MacB"/>
</dbReference>
<evidence type="ECO:0000256" key="4">
    <source>
        <dbReference type="ARBA" id="ARBA00022989"/>
    </source>
</evidence>
<evidence type="ECO:0000256" key="8">
    <source>
        <dbReference type="SAM" id="Phobius"/>
    </source>
</evidence>
<feature type="domain" description="ABC3 transporter permease C-terminal" evidence="9">
    <location>
        <begin position="336"/>
        <end position="450"/>
    </location>
</feature>
<comment type="caution">
    <text evidence="10">The sequence shown here is derived from an EMBL/GenBank/DDBJ whole genome shotgun (WGS) entry which is preliminary data.</text>
</comment>
<organism evidence="10 11">
    <name type="scientific">Bifidobacterium phasiani</name>
    <dbReference type="NCBI Taxonomy" id="2834431"/>
    <lineage>
        <taxon>Bacteria</taxon>
        <taxon>Bacillati</taxon>
        <taxon>Actinomycetota</taxon>
        <taxon>Actinomycetes</taxon>
        <taxon>Bifidobacteriales</taxon>
        <taxon>Bifidobacteriaceae</taxon>
        <taxon>Bifidobacterium</taxon>
    </lineage>
</organism>
<dbReference type="PANTHER" id="PTHR30572:SF4">
    <property type="entry name" value="ABC TRANSPORTER PERMEASE YTRF"/>
    <property type="match status" value="1"/>
</dbReference>
<sequence length="457" mass="46714">MTNRRMFLTMLFGAVFRRRSRAVMAVIASMVGATTLFCLAAICLAVPQQMSEEMRSYGANLIVTGQSADDGAAGMDEDTVAAVEQEVEAVGDARHAAYRYETVRINSAPYVLAGIDVDEVQALNRHWSVDGDWPSAGQVMVGGDVADAMGLRIGSTVTIGYRSDGADGGAGTDGDGGSGDIVADSAVGSGDTADGDGGSTDAETAGDALSTGSADAETAGDVPSAGSDTVGGQMRDGRVSTDILESDGVAYRVAGILDTGGSEDGIIYATADDVAALAGDRGPDVIEFSSDADGDRLGELVDALNDGPLAVGAQQVSKMTASNQRIVTMLQTLFWLVSIVVLALTLVGVSTTMSSIVSQRRNEIGLRKALGAPSSSVVAEFAVESALYGLIGGLVGAGIGYALARALCVTVFERTLAFSWPLGALAVALGMAIAVVASVPPIRRATRIDPAVVLREE</sequence>
<keyword evidence="2" id="KW-1003">Cell membrane</keyword>
<keyword evidence="5 8" id="KW-0472">Membrane</keyword>
<feature type="transmembrane region" description="Helical" evidence="8">
    <location>
        <begin position="416"/>
        <end position="437"/>
    </location>
</feature>
<evidence type="ECO:0000256" key="7">
    <source>
        <dbReference type="SAM" id="MobiDB-lite"/>
    </source>
</evidence>
<evidence type="ECO:0000313" key="10">
    <source>
        <dbReference type="EMBL" id="MBW3082574.1"/>
    </source>
</evidence>
<feature type="compositionally biased region" description="Gly residues" evidence="7">
    <location>
        <begin position="166"/>
        <end position="179"/>
    </location>
</feature>
<reference evidence="10 11" key="1">
    <citation type="submission" date="2021-05" db="EMBL/GenBank/DDBJ databases">
        <title>Phylogenetic classification of ten novel species belonging to the genus Bifidobacterium comprising B. colchicus sp. nov., B. abeli sp. nov., B. bicoloris sp. nov., B. guerezis sp. nov., B. rosaliae sp. nov., B. santillanensis sp. nov., B. argentati sp. nov., B. amazzoni sp. nov., B. pluviali sp. nov., and B. pinnaculum sp. nov.</title>
        <authorList>
            <person name="Lugli G.A."/>
            <person name="Ruiz Garcia L."/>
            <person name="Margolles A."/>
            <person name="Ventura M."/>
        </authorList>
    </citation>
    <scope>NUCLEOTIDE SEQUENCE [LARGE SCALE GENOMIC DNA]</scope>
    <source>
        <strain evidence="10 11">6T3</strain>
    </source>
</reference>
<evidence type="ECO:0000256" key="1">
    <source>
        <dbReference type="ARBA" id="ARBA00004651"/>
    </source>
</evidence>
<comment type="subcellular location">
    <subcellularLocation>
        <location evidence="1">Cell membrane</location>
        <topology evidence="1">Multi-pass membrane protein</topology>
    </subcellularLocation>
</comment>
<evidence type="ECO:0000313" key="11">
    <source>
        <dbReference type="Proteomes" id="UP000812844"/>
    </source>
</evidence>
<dbReference type="Proteomes" id="UP000812844">
    <property type="component" value="Unassembled WGS sequence"/>
</dbReference>
<feature type="transmembrane region" description="Helical" evidence="8">
    <location>
        <begin position="333"/>
        <end position="357"/>
    </location>
</feature>
<evidence type="ECO:0000259" key="9">
    <source>
        <dbReference type="Pfam" id="PF02687"/>
    </source>
</evidence>
<keyword evidence="3 8" id="KW-0812">Transmembrane</keyword>
<feature type="compositionally biased region" description="Low complexity" evidence="7">
    <location>
        <begin position="183"/>
        <end position="192"/>
    </location>
</feature>
<evidence type="ECO:0000256" key="5">
    <source>
        <dbReference type="ARBA" id="ARBA00023136"/>
    </source>
</evidence>
<accession>A0ABS6W910</accession>
<evidence type="ECO:0000256" key="6">
    <source>
        <dbReference type="ARBA" id="ARBA00038076"/>
    </source>
</evidence>
<feature type="compositionally biased region" description="Low complexity" evidence="7">
    <location>
        <begin position="199"/>
        <end position="208"/>
    </location>
</feature>
<name>A0ABS6W910_9BIFI</name>
<dbReference type="EMBL" id="JAHBBD010000006">
    <property type="protein sequence ID" value="MBW3082574.1"/>
    <property type="molecule type" value="Genomic_DNA"/>
</dbReference>